<protein>
    <submittedName>
        <fullName evidence="2">DUF1631 family protein</fullName>
    </submittedName>
</protein>
<comment type="caution">
    <text evidence="2">The sequence shown here is derived from an EMBL/GenBank/DDBJ whole genome shotgun (WGS) entry which is preliminary data.</text>
</comment>
<sequence length="827" mass="88003">MSLSPVPVSVLRTCLVQAVRSAETLALRLLQRIEHALQQPDPAIQDAERLGLLADAHRSLRLHQGELLKGYPQALLETLAQSARQPFSFSSPAIADDFGLPDCGGCPQDAARQQSWLDGQRLQQAVAPMVELALADLDALVSAAQGMAYVHPESNPLRPENYVQAWVQLIAAAKVEPAHAHCWLEAMAQHLGPLLVSEYARTAKLLRELGVVPALYAAPPAQAPSVARRRQGDPAGSRARWQAPEQYGNAVAQSRAYAAQRESLLTLCLLQELLSDPRWIEDSCYTAPQALTDSMLGHLAEAEAAQPSTVHSLLGGFNQATAFGTAAAMPAAAGEPGPGWSSSYSTAALASGLHRPGAAGLPSRPPAAAAGLSRSARTLQRMMEHMAQDAQLLPSVQQVLRLLEPALLQLVEQDARFFEDRLHPARQLLDELTARSLWFADEAAPGFARFIQAADSAARQLAAWPAVDAQAFAQVLQHLRDGWSPPGAGHGVAADEEPGQPQGQSRSLPREASFPDGVQPDAVRPDSSHIAHAIRRLPSARGVPEDMLDFVTGPWAQVIAHAQRLEAGGQALPDSDPGGYLALVPSLLWSVSPQASADTRRLAALAPRLQARLAAGLRSVGRTEWEIRALAARLAALHQDALDAGMARQAPAPGQPDALDLLPSMLAALDGAHETQHAPLAQESPAPEAALAVAEAQEVLAAALGNGGARTRQPRPSGQRSAESWMHSAPQAEAAVQAGPDQKIAGADGGPAASGPAADAGDWPLGTWVELRNERQQLRTRLTWMSPQQSLFLFTAADGSTQSMTRRMRDKLVAKGQLRRIEGESLE</sequence>
<dbReference type="Pfam" id="PF07793">
    <property type="entry name" value="DUF1631"/>
    <property type="match status" value="2"/>
</dbReference>
<dbReference type="EMBL" id="JBHUMV010000011">
    <property type="protein sequence ID" value="MFD2756496.1"/>
    <property type="molecule type" value="Genomic_DNA"/>
</dbReference>
<feature type="region of interest" description="Disordered" evidence="1">
    <location>
        <begin position="705"/>
        <end position="761"/>
    </location>
</feature>
<feature type="compositionally biased region" description="Low complexity" evidence="1">
    <location>
        <begin position="750"/>
        <end position="761"/>
    </location>
</feature>
<dbReference type="Proteomes" id="UP001597463">
    <property type="component" value="Unassembled WGS sequence"/>
</dbReference>
<feature type="region of interest" description="Disordered" evidence="1">
    <location>
        <begin position="483"/>
        <end position="527"/>
    </location>
</feature>
<evidence type="ECO:0000313" key="2">
    <source>
        <dbReference type="EMBL" id="MFD2756496.1"/>
    </source>
</evidence>
<accession>A0ABW5USA5</accession>
<evidence type="ECO:0000313" key="3">
    <source>
        <dbReference type="Proteomes" id="UP001597463"/>
    </source>
</evidence>
<name>A0ABW5USA5_9BURK</name>
<proteinExistence type="predicted"/>
<dbReference type="RefSeq" id="WP_083526444.1">
    <property type="nucleotide sequence ID" value="NZ_BCNT01000001.1"/>
</dbReference>
<keyword evidence="3" id="KW-1185">Reference proteome</keyword>
<gene>
    <name evidence="2" type="ORF">ACFSW6_20680</name>
</gene>
<dbReference type="InterPro" id="IPR012434">
    <property type="entry name" value="DUF1631"/>
</dbReference>
<organism evidence="2 3">
    <name type="scientific">Comamonas terrae</name>
    <dbReference type="NCBI Taxonomy" id="673548"/>
    <lineage>
        <taxon>Bacteria</taxon>
        <taxon>Pseudomonadati</taxon>
        <taxon>Pseudomonadota</taxon>
        <taxon>Betaproteobacteria</taxon>
        <taxon>Burkholderiales</taxon>
        <taxon>Comamonadaceae</taxon>
        <taxon>Comamonas</taxon>
    </lineage>
</organism>
<reference evidence="3" key="1">
    <citation type="journal article" date="2019" name="Int. J. Syst. Evol. Microbiol.">
        <title>The Global Catalogue of Microorganisms (GCM) 10K type strain sequencing project: providing services to taxonomists for standard genome sequencing and annotation.</title>
        <authorList>
            <consortium name="The Broad Institute Genomics Platform"/>
            <consortium name="The Broad Institute Genome Sequencing Center for Infectious Disease"/>
            <person name="Wu L."/>
            <person name="Ma J."/>
        </authorList>
    </citation>
    <scope>NUCLEOTIDE SEQUENCE [LARGE SCALE GENOMIC DNA]</scope>
    <source>
        <strain evidence="3">TISTR 1906</strain>
    </source>
</reference>
<evidence type="ECO:0000256" key="1">
    <source>
        <dbReference type="SAM" id="MobiDB-lite"/>
    </source>
</evidence>